<feature type="compositionally biased region" description="Pro residues" evidence="1">
    <location>
        <begin position="79"/>
        <end position="89"/>
    </location>
</feature>
<evidence type="ECO:0008006" key="5">
    <source>
        <dbReference type="Google" id="ProtNLM"/>
    </source>
</evidence>
<name>A0A1B6JYK5_9HEMI</name>
<evidence type="ECO:0000256" key="1">
    <source>
        <dbReference type="SAM" id="MobiDB-lite"/>
    </source>
</evidence>
<dbReference type="AlphaFoldDB" id="A0A1B6JYK5"/>
<keyword evidence="2" id="KW-0472">Membrane</keyword>
<evidence type="ECO:0000256" key="3">
    <source>
        <dbReference type="SAM" id="SignalP"/>
    </source>
</evidence>
<gene>
    <name evidence="4" type="ORF">g.37609</name>
</gene>
<keyword evidence="2" id="KW-0812">Transmembrane</keyword>
<feature type="chain" id="PRO_5008586125" description="Invertebrate defensins family profile domain-containing protein" evidence="3">
    <location>
        <begin position="17"/>
        <end position="205"/>
    </location>
</feature>
<proteinExistence type="predicted"/>
<feature type="region of interest" description="Disordered" evidence="1">
    <location>
        <begin position="71"/>
        <end position="100"/>
    </location>
</feature>
<dbReference type="EMBL" id="GECU01003419">
    <property type="protein sequence ID" value="JAT04288.1"/>
    <property type="molecule type" value="Transcribed_RNA"/>
</dbReference>
<reference evidence="4" key="1">
    <citation type="submission" date="2015-11" db="EMBL/GenBank/DDBJ databases">
        <title>De novo transcriptome assembly of four potential Pierce s Disease insect vectors from Arizona vineyards.</title>
        <authorList>
            <person name="Tassone E.E."/>
        </authorList>
    </citation>
    <scope>NUCLEOTIDE SEQUENCE</scope>
</reference>
<protein>
    <recommendedName>
        <fullName evidence="5">Invertebrate defensins family profile domain-containing protein</fullName>
    </recommendedName>
</protein>
<accession>A0A1B6JYK5</accession>
<evidence type="ECO:0000313" key="4">
    <source>
        <dbReference type="EMBL" id="JAT04288.1"/>
    </source>
</evidence>
<organism evidence="4">
    <name type="scientific">Homalodisca liturata</name>
    <dbReference type="NCBI Taxonomy" id="320908"/>
    <lineage>
        <taxon>Eukaryota</taxon>
        <taxon>Metazoa</taxon>
        <taxon>Ecdysozoa</taxon>
        <taxon>Arthropoda</taxon>
        <taxon>Hexapoda</taxon>
        <taxon>Insecta</taxon>
        <taxon>Pterygota</taxon>
        <taxon>Neoptera</taxon>
        <taxon>Paraneoptera</taxon>
        <taxon>Hemiptera</taxon>
        <taxon>Auchenorrhyncha</taxon>
        <taxon>Membracoidea</taxon>
        <taxon>Cicadellidae</taxon>
        <taxon>Cicadellinae</taxon>
        <taxon>Proconiini</taxon>
        <taxon>Homalodisca</taxon>
    </lineage>
</organism>
<evidence type="ECO:0000256" key="2">
    <source>
        <dbReference type="SAM" id="Phobius"/>
    </source>
</evidence>
<keyword evidence="2" id="KW-1133">Transmembrane helix</keyword>
<keyword evidence="3" id="KW-0732">Signal</keyword>
<sequence length="205" mass="22892">MYLSCVFVAALGVALGDPSVSTSTKVPPYDMACIMGEPTVSCRSRCGVTSWVPYCVGDHCLCRAPIQESHNELHKEPVDPPTTETPPSPTDYESEESGEHDREHHVWFLFVTLGRYFGYNRNETTNSTAVPDTTSTPLLSSSADVTVARVNTPHDTIINFQHVLGFLIVLLLCVLILLEVFSFYRKRKDRKNIDNLFKNVTVPNK</sequence>
<feature type="signal peptide" evidence="3">
    <location>
        <begin position="1"/>
        <end position="16"/>
    </location>
</feature>
<feature type="transmembrane region" description="Helical" evidence="2">
    <location>
        <begin position="163"/>
        <end position="184"/>
    </location>
</feature>